<accession>A0A5M3W551</accession>
<comment type="caution">
    <text evidence="1">The sequence shown here is derived from an EMBL/GenBank/DDBJ whole genome shotgun (WGS) entry which is preliminary data.</text>
</comment>
<protein>
    <submittedName>
        <fullName evidence="1">Uncharacterized protein</fullName>
    </submittedName>
</protein>
<organism evidence="1 2">
    <name type="scientific">Acrocarpospora corrugata</name>
    <dbReference type="NCBI Taxonomy" id="35763"/>
    <lineage>
        <taxon>Bacteria</taxon>
        <taxon>Bacillati</taxon>
        <taxon>Actinomycetota</taxon>
        <taxon>Actinomycetes</taxon>
        <taxon>Streptosporangiales</taxon>
        <taxon>Streptosporangiaceae</taxon>
        <taxon>Acrocarpospora</taxon>
    </lineage>
</organism>
<reference evidence="1 2" key="1">
    <citation type="submission" date="2019-10" db="EMBL/GenBank/DDBJ databases">
        <title>Whole genome shotgun sequence of Acrocarpospora corrugata NBRC 13972.</title>
        <authorList>
            <person name="Ichikawa N."/>
            <person name="Kimura A."/>
            <person name="Kitahashi Y."/>
            <person name="Komaki H."/>
            <person name="Oguchi A."/>
        </authorList>
    </citation>
    <scope>NUCLEOTIDE SEQUENCE [LARGE SCALE GENOMIC DNA]</scope>
    <source>
        <strain evidence="1 2">NBRC 13972</strain>
    </source>
</reference>
<sequence length="42" mass="4793">MIVREARMDVLDSLVDTELHLELVLVEALHWEADRLAAPADH</sequence>
<keyword evidence="2" id="KW-1185">Reference proteome</keyword>
<name>A0A5M3W551_9ACTN</name>
<dbReference type="Proteomes" id="UP000334990">
    <property type="component" value="Unassembled WGS sequence"/>
</dbReference>
<gene>
    <name evidence="1" type="ORF">Acor_59420</name>
</gene>
<dbReference type="AlphaFoldDB" id="A0A5M3W551"/>
<proteinExistence type="predicted"/>
<dbReference type="RefSeq" id="WP_281353276.1">
    <property type="nucleotide sequence ID" value="NZ_BAAABN010000016.1"/>
</dbReference>
<dbReference type="EMBL" id="BLAD01000074">
    <property type="protein sequence ID" value="GES03876.1"/>
    <property type="molecule type" value="Genomic_DNA"/>
</dbReference>
<evidence type="ECO:0000313" key="2">
    <source>
        <dbReference type="Proteomes" id="UP000334990"/>
    </source>
</evidence>
<evidence type="ECO:0000313" key="1">
    <source>
        <dbReference type="EMBL" id="GES03876.1"/>
    </source>
</evidence>